<evidence type="ECO:0000313" key="3">
    <source>
        <dbReference type="EMBL" id="VFT79250.1"/>
    </source>
</evidence>
<reference evidence="3 4" key="1">
    <citation type="submission" date="2019-03" db="EMBL/GenBank/DDBJ databases">
        <authorList>
            <person name="Gaulin E."/>
            <person name="Dumas B."/>
        </authorList>
    </citation>
    <scope>NUCLEOTIDE SEQUENCE [LARGE SCALE GENOMIC DNA]</scope>
    <source>
        <strain evidence="3">CBS 568.67</strain>
    </source>
</reference>
<accession>A0A485KC86</accession>
<keyword evidence="4" id="KW-1185">Reference proteome</keyword>
<evidence type="ECO:0000313" key="2">
    <source>
        <dbReference type="EMBL" id="KAF0717846.1"/>
    </source>
</evidence>
<protein>
    <submittedName>
        <fullName evidence="3">Aste57867_2046 protein</fullName>
    </submittedName>
</protein>
<gene>
    <name evidence="3" type="primary">Aste57867_2046</name>
    <name evidence="2" type="ORF">As57867_002042</name>
    <name evidence="3" type="ORF">ASTE57867_2046</name>
</gene>
<dbReference type="Proteomes" id="UP000332933">
    <property type="component" value="Unassembled WGS sequence"/>
</dbReference>
<proteinExistence type="predicted"/>
<dbReference type="EMBL" id="CAADRA010000210">
    <property type="protein sequence ID" value="VFT79250.1"/>
    <property type="molecule type" value="Genomic_DNA"/>
</dbReference>
<organism evidence="3 4">
    <name type="scientific">Aphanomyces stellatus</name>
    <dbReference type="NCBI Taxonomy" id="120398"/>
    <lineage>
        <taxon>Eukaryota</taxon>
        <taxon>Sar</taxon>
        <taxon>Stramenopiles</taxon>
        <taxon>Oomycota</taxon>
        <taxon>Saprolegniomycetes</taxon>
        <taxon>Saprolegniales</taxon>
        <taxon>Verrucalvaceae</taxon>
        <taxon>Aphanomyces</taxon>
    </lineage>
</organism>
<sequence length="359" mass="37671">MVRRVLVSFVLAAVVTRAAPVCRSAFDPLSTLATTLLPLGINAPTILQGYTPFVPSSLAQCLGSLDASRLLVAGFMALGSSPQCANAFATLTSAPAASSFPALDVTNPKFLSHVGALDDVFFQDICAPAGDATACVAKTLLPQLVPLLTAQPCCQPLLTTTLHAFGERLETMLANALRLVTDVVCSTQTTIGASKNDTCGHALVSSFLQPADGNLMLLVYNLLNALQIPNDQGLLATTGVPFLTTLGKSASIFDDTLKPRACVVPVDALFSWIRRFPFLAASINGLPLSDLFEDGKCIPGGQALAAATQAFPNFIPDDMLSLVQLFITDTSVCFHLANGYSAKSPPSLTLFSARISNVH</sequence>
<reference evidence="2" key="2">
    <citation type="submission" date="2019-06" db="EMBL/GenBank/DDBJ databases">
        <title>Genomics analysis of Aphanomyces spp. identifies a new class of oomycete effector associated with host adaptation.</title>
        <authorList>
            <person name="Gaulin E."/>
        </authorList>
    </citation>
    <scope>NUCLEOTIDE SEQUENCE</scope>
    <source>
        <strain evidence="2">CBS 578.67</strain>
    </source>
</reference>
<evidence type="ECO:0000256" key="1">
    <source>
        <dbReference type="SAM" id="SignalP"/>
    </source>
</evidence>
<dbReference type="AlphaFoldDB" id="A0A485KC86"/>
<dbReference type="EMBL" id="VJMH01000210">
    <property type="protein sequence ID" value="KAF0717846.1"/>
    <property type="molecule type" value="Genomic_DNA"/>
</dbReference>
<name>A0A485KC86_9STRA</name>
<evidence type="ECO:0000313" key="4">
    <source>
        <dbReference type="Proteomes" id="UP000332933"/>
    </source>
</evidence>
<feature type="chain" id="PRO_5036115970" evidence="1">
    <location>
        <begin position="19"/>
        <end position="359"/>
    </location>
</feature>
<feature type="signal peptide" evidence="1">
    <location>
        <begin position="1"/>
        <end position="18"/>
    </location>
</feature>
<keyword evidence="1" id="KW-0732">Signal</keyword>
<dbReference type="OrthoDB" id="67093at2759"/>